<comment type="caution">
    <text evidence="1">The sequence shown here is derived from an EMBL/GenBank/DDBJ whole genome shotgun (WGS) entry which is preliminary data.</text>
</comment>
<organism evidence="1 2">
    <name type="scientific">Kutzneria viridogrisea</name>
    <dbReference type="NCBI Taxonomy" id="47990"/>
    <lineage>
        <taxon>Bacteria</taxon>
        <taxon>Bacillati</taxon>
        <taxon>Actinomycetota</taxon>
        <taxon>Actinomycetes</taxon>
        <taxon>Pseudonocardiales</taxon>
        <taxon>Pseudonocardiaceae</taxon>
        <taxon>Kutzneria</taxon>
    </lineage>
</organism>
<evidence type="ECO:0000313" key="1">
    <source>
        <dbReference type="EMBL" id="MBA8923568.1"/>
    </source>
</evidence>
<evidence type="ECO:0000313" key="2">
    <source>
        <dbReference type="Proteomes" id="UP000517916"/>
    </source>
</evidence>
<dbReference type="RefSeq" id="WP_318295891.1">
    <property type="nucleotide sequence ID" value="NZ_BAAABQ010000041.1"/>
</dbReference>
<dbReference type="Gene3D" id="2.60.120.620">
    <property type="entry name" value="q2cbj1_9rhob like domain"/>
    <property type="match status" value="1"/>
</dbReference>
<name>A0ABR6B9M7_9PSEU</name>
<protein>
    <recommendedName>
        <fullName evidence="3">Proline hydroxylase</fullName>
    </recommendedName>
</protein>
<keyword evidence="2" id="KW-1185">Reference proteome</keyword>
<dbReference type="EMBL" id="JACJID010000001">
    <property type="protein sequence ID" value="MBA8923568.1"/>
    <property type="molecule type" value="Genomic_DNA"/>
</dbReference>
<dbReference type="Proteomes" id="UP000517916">
    <property type="component" value="Unassembled WGS sequence"/>
</dbReference>
<proteinExistence type="predicted"/>
<evidence type="ECO:0008006" key="3">
    <source>
        <dbReference type="Google" id="ProtNLM"/>
    </source>
</evidence>
<reference evidence="1 2" key="1">
    <citation type="submission" date="2020-08" db="EMBL/GenBank/DDBJ databases">
        <title>Genomic Encyclopedia of Archaeal and Bacterial Type Strains, Phase II (KMG-II): from individual species to whole genera.</title>
        <authorList>
            <person name="Goeker M."/>
        </authorList>
    </citation>
    <scope>NUCLEOTIDE SEQUENCE [LARGE SCALE GENOMIC DNA]</scope>
    <source>
        <strain evidence="1 2">DSM 43850</strain>
    </source>
</reference>
<accession>A0ABR6B9M7</accession>
<sequence length="289" mass="31570">MTIDGTAPRIVGKSLLDNGFQVHQTTRVVDFDAVSRVLRGELAAYRVRSYLSTSDCERIAANFWSPAMSRTPRYGDGVGGVEGYLVGASHIDKTTEEYLASVEQSAGAVRELYRDAVNPIADFRSSLTAHGVVSAARVARHHGIPAGDSKAVCWNQEGEFLLQPHDDLAQLGDPLQAGFEIQRLRRVLAVNVYPQVIAGTGQLKVWNVEPDEASRDQLGLRYSGFPYPAELLTDVPSTVIPVETGDLCFVNGNLVHAVLGGEPAGQHRRRLLLTCFTGVNDRGELLWWT</sequence>
<gene>
    <name evidence="1" type="ORF">BC739_000765</name>
</gene>